<evidence type="ECO:0000259" key="6">
    <source>
        <dbReference type="Pfam" id="PF07669"/>
    </source>
</evidence>
<dbReference type="RefSeq" id="WP_106094310.1">
    <property type="nucleotide sequence ID" value="NZ_PVNL01000138.1"/>
</dbReference>
<dbReference type="GO" id="GO:0032259">
    <property type="term" value="P:methylation"/>
    <property type="evidence" value="ECO:0007669"/>
    <property type="project" value="UniProtKB-KW"/>
</dbReference>
<dbReference type="InterPro" id="IPR050953">
    <property type="entry name" value="N4_N6_ade-DNA_methylase"/>
</dbReference>
<dbReference type="InterPro" id="IPR046820">
    <property type="entry name" value="MmeI_TRD"/>
</dbReference>
<evidence type="ECO:0000256" key="1">
    <source>
        <dbReference type="ARBA" id="ARBA00011900"/>
    </source>
</evidence>
<protein>
    <recommendedName>
        <fullName evidence="1">site-specific DNA-methyltransferase (adenine-specific)</fullName>
        <ecNumber evidence="1">2.1.1.72</ecNumber>
    </recommendedName>
</protein>
<comment type="caution">
    <text evidence="8">The sequence shown here is derived from an EMBL/GenBank/DDBJ whole genome shotgun (WGS) entry which is preliminary data.</text>
</comment>
<dbReference type="Pfam" id="PF20466">
    <property type="entry name" value="MmeI_TRD"/>
    <property type="match status" value="1"/>
</dbReference>
<dbReference type="OrthoDB" id="9761012at2"/>
<dbReference type="GO" id="GO:0003676">
    <property type="term" value="F:nucleic acid binding"/>
    <property type="evidence" value="ECO:0007669"/>
    <property type="project" value="InterPro"/>
</dbReference>
<evidence type="ECO:0000256" key="2">
    <source>
        <dbReference type="ARBA" id="ARBA00022603"/>
    </source>
</evidence>
<dbReference type="GO" id="GO:0009007">
    <property type="term" value="F:site-specific DNA-methyltransferase (adenine-specific) activity"/>
    <property type="evidence" value="ECO:0007669"/>
    <property type="project" value="UniProtKB-EC"/>
</dbReference>
<evidence type="ECO:0000313" key="9">
    <source>
        <dbReference type="Proteomes" id="UP000238823"/>
    </source>
</evidence>
<name>A0A2S9XQT9_9BACT</name>
<dbReference type="PANTHER" id="PTHR33841:SF1">
    <property type="entry name" value="DNA METHYLTRANSFERASE A"/>
    <property type="match status" value="1"/>
</dbReference>
<feature type="domain" description="MmeI-like target recognition" evidence="7">
    <location>
        <begin position="539"/>
        <end position="724"/>
    </location>
</feature>
<dbReference type="EMBL" id="PVNL01000138">
    <property type="protein sequence ID" value="PRP95232.1"/>
    <property type="molecule type" value="Genomic_DNA"/>
</dbReference>
<evidence type="ECO:0000256" key="4">
    <source>
        <dbReference type="ARBA" id="ARBA00022691"/>
    </source>
</evidence>
<accession>A0A2S9XQT9</accession>
<reference evidence="8 9" key="1">
    <citation type="submission" date="2018-03" db="EMBL/GenBank/DDBJ databases">
        <title>Draft Genome Sequences of the Obligatory Marine Myxobacteria Enhygromyxa salina SWB007.</title>
        <authorList>
            <person name="Poehlein A."/>
            <person name="Moghaddam J.A."/>
            <person name="Harms H."/>
            <person name="Alanjari M."/>
            <person name="Koenig G.M."/>
            <person name="Daniel R."/>
            <person name="Schaeberle T.F."/>
        </authorList>
    </citation>
    <scope>NUCLEOTIDE SEQUENCE [LARGE SCALE GENOMIC DNA]</scope>
    <source>
        <strain evidence="8 9">SWB007</strain>
    </source>
</reference>
<keyword evidence="4" id="KW-0949">S-adenosyl-L-methionine</keyword>
<dbReference type="PRINTS" id="PR00507">
    <property type="entry name" value="N12N6MTFRASE"/>
</dbReference>
<dbReference type="InterPro" id="IPR002052">
    <property type="entry name" value="DNA_methylase_N6_adenine_CS"/>
</dbReference>
<dbReference type="InterPro" id="IPR029063">
    <property type="entry name" value="SAM-dependent_MTases_sf"/>
</dbReference>
<dbReference type="EC" id="2.1.1.72" evidence="1"/>
<proteinExistence type="predicted"/>
<feature type="domain" description="Type II methyltransferase M.TaqI-like" evidence="6">
    <location>
        <begin position="213"/>
        <end position="448"/>
    </location>
</feature>
<sequence>MSVLPAADAMELLRGVAGEQPEREPAGLHEQRLTLVLRLIFLYLAEARSLLGTDLQQLHTDLRQASDLQRSADAWPRLMGMFRELHERRGGRLFGPQRLSLLSAAAPRDATVLALLELLSPYAEADVELLGRVYETTRAPEQRRRTSTHYTPRELAEQIASRALEPLARARDPASLRVCDPAMGSGVFVLAALRWLVTRTGAGDHGLRLALTNLFGVDEDPDAVELGKLSVWLETRAGGLRFDCFDHALRCGDALIGLQVEQLRRLSWNVEHRGEIPSAGREIIDRALERCASVRAQLESGRSPSAASQQAQQDLEPARVLADHLIAAFLCSTKLRERAQARARVLDHIGERGELGELDRAGPQPFHWCLEFPQIGPTGFDAIIGNPPFLGKNGILAKRGRPYLDWLKLQHPGSHGNADYAAHFFRRANVLLGASGGTISLVATNTIGQGDTRTTGLAALVADRAWIYDAVEHLEWPGAANVTVSIVHLARGVSKIKPRLNGADVACIDSRLRPCPERADPVTLAANAELAFIGTYVLGRGFVLTPAQRDQLIAQDPRNAARIRPYIGGEQLNTSPTQAVNRYAIDFEQRSQEQASAWPLLLEIIRREVKPGRDKLGDNADGRRRKAYWWQHGRATPSLHAALAPLSRCLVTSLVNKHLVFAFQPARRLFSHKLCVFALDSCAAFAVLQSRVHAAWAWLLSSTMRNAGINYSPSDCFGCFAFPVLGAELELAGDRLERARARYMIEANVGLTKTYNALADPRARAPQLDELRALHVEVDRAVLAAYGWGDVAVPEYLGPREVFDREVIERLFALNAARSGITPPAP</sequence>
<dbReference type="PANTHER" id="PTHR33841">
    <property type="entry name" value="DNA METHYLTRANSFERASE YEEA-RELATED"/>
    <property type="match status" value="1"/>
</dbReference>
<dbReference type="Proteomes" id="UP000238823">
    <property type="component" value="Unassembled WGS sequence"/>
</dbReference>
<gene>
    <name evidence="8" type="ORF">ENSA7_75460</name>
</gene>
<organism evidence="8 9">
    <name type="scientific">Enhygromyxa salina</name>
    <dbReference type="NCBI Taxonomy" id="215803"/>
    <lineage>
        <taxon>Bacteria</taxon>
        <taxon>Pseudomonadati</taxon>
        <taxon>Myxococcota</taxon>
        <taxon>Polyangia</taxon>
        <taxon>Nannocystales</taxon>
        <taxon>Nannocystaceae</taxon>
        <taxon>Enhygromyxa</taxon>
    </lineage>
</organism>
<keyword evidence="3" id="KW-0808">Transferase</keyword>
<dbReference type="Pfam" id="PF07669">
    <property type="entry name" value="Eco57I"/>
    <property type="match status" value="1"/>
</dbReference>
<dbReference type="InterPro" id="IPR011639">
    <property type="entry name" value="MethylTrfase_TaqI-like_dom"/>
</dbReference>
<evidence type="ECO:0000313" key="8">
    <source>
        <dbReference type="EMBL" id="PRP95232.1"/>
    </source>
</evidence>
<evidence type="ECO:0000256" key="3">
    <source>
        <dbReference type="ARBA" id="ARBA00022679"/>
    </source>
</evidence>
<evidence type="ECO:0000256" key="5">
    <source>
        <dbReference type="ARBA" id="ARBA00047942"/>
    </source>
</evidence>
<dbReference type="Gene3D" id="3.40.50.150">
    <property type="entry name" value="Vaccinia Virus protein VP39"/>
    <property type="match status" value="1"/>
</dbReference>
<dbReference type="SUPFAM" id="SSF53335">
    <property type="entry name" value="S-adenosyl-L-methionine-dependent methyltransferases"/>
    <property type="match status" value="1"/>
</dbReference>
<comment type="catalytic activity">
    <reaction evidence="5">
        <text>a 2'-deoxyadenosine in DNA + S-adenosyl-L-methionine = an N(6)-methyl-2'-deoxyadenosine in DNA + S-adenosyl-L-homocysteine + H(+)</text>
        <dbReference type="Rhea" id="RHEA:15197"/>
        <dbReference type="Rhea" id="RHEA-COMP:12418"/>
        <dbReference type="Rhea" id="RHEA-COMP:12419"/>
        <dbReference type="ChEBI" id="CHEBI:15378"/>
        <dbReference type="ChEBI" id="CHEBI:57856"/>
        <dbReference type="ChEBI" id="CHEBI:59789"/>
        <dbReference type="ChEBI" id="CHEBI:90615"/>
        <dbReference type="ChEBI" id="CHEBI:90616"/>
        <dbReference type="EC" id="2.1.1.72"/>
    </reaction>
</comment>
<dbReference type="PROSITE" id="PS00092">
    <property type="entry name" value="N6_MTASE"/>
    <property type="match status" value="1"/>
</dbReference>
<dbReference type="GO" id="GO:0006304">
    <property type="term" value="P:DNA modification"/>
    <property type="evidence" value="ECO:0007669"/>
    <property type="project" value="InterPro"/>
</dbReference>
<keyword evidence="2 8" id="KW-0489">Methyltransferase</keyword>
<evidence type="ECO:0000259" key="7">
    <source>
        <dbReference type="Pfam" id="PF20466"/>
    </source>
</evidence>
<dbReference type="AlphaFoldDB" id="A0A2S9XQT9"/>